<dbReference type="EMBL" id="UINC01104543">
    <property type="protein sequence ID" value="SVC67768.1"/>
    <property type="molecule type" value="Genomic_DNA"/>
</dbReference>
<accession>A0A382P4U9</accession>
<reference evidence="2" key="1">
    <citation type="submission" date="2018-05" db="EMBL/GenBank/DDBJ databases">
        <authorList>
            <person name="Lanie J.A."/>
            <person name="Ng W.-L."/>
            <person name="Kazmierczak K.M."/>
            <person name="Andrzejewski T.M."/>
            <person name="Davidsen T.M."/>
            <person name="Wayne K.J."/>
            <person name="Tettelin H."/>
            <person name="Glass J.I."/>
            <person name="Rusch D."/>
            <person name="Podicherti R."/>
            <person name="Tsui H.-C.T."/>
            <person name="Winkler M.E."/>
        </authorList>
    </citation>
    <scope>NUCLEOTIDE SEQUENCE</scope>
</reference>
<evidence type="ECO:0000256" key="1">
    <source>
        <dbReference type="SAM" id="MobiDB-lite"/>
    </source>
</evidence>
<feature type="region of interest" description="Disordered" evidence="1">
    <location>
        <begin position="174"/>
        <end position="197"/>
    </location>
</feature>
<protein>
    <submittedName>
        <fullName evidence="2">Uncharacterized protein</fullName>
    </submittedName>
</protein>
<organism evidence="2">
    <name type="scientific">marine metagenome</name>
    <dbReference type="NCBI Taxonomy" id="408172"/>
    <lineage>
        <taxon>unclassified sequences</taxon>
        <taxon>metagenomes</taxon>
        <taxon>ecological metagenomes</taxon>
    </lineage>
</organism>
<feature type="non-terminal residue" evidence="2">
    <location>
        <position position="1"/>
    </location>
</feature>
<evidence type="ECO:0000313" key="2">
    <source>
        <dbReference type="EMBL" id="SVC67768.1"/>
    </source>
</evidence>
<feature type="region of interest" description="Disordered" evidence="1">
    <location>
        <begin position="1"/>
        <end position="20"/>
    </location>
</feature>
<feature type="non-terminal residue" evidence="2">
    <location>
        <position position="215"/>
    </location>
</feature>
<feature type="compositionally biased region" description="Low complexity" evidence="1">
    <location>
        <begin position="174"/>
        <end position="185"/>
    </location>
</feature>
<proteinExistence type="predicted"/>
<dbReference type="AlphaFoldDB" id="A0A382P4U9"/>
<name>A0A382P4U9_9ZZZZ</name>
<sequence length="215" mass="21431">VGSGADEVATESTSTLVTTTVGSGADEVATESTSTLVTTTVGSGADEVATESTSTLVTTTVGSGADEAATESTLAVQGDDVATPGFDIHSEFACTIGALGEAAAFELIGRSPTSQELAQIEHCPPSTHDVSCVDDALGMDITDLLLAGRHQPLPEEMERVAECALSGSSDLEVEAAGETASAGETMPDASFQTPGVDPAGLVRGELIAAESPVAS</sequence>
<gene>
    <name evidence="2" type="ORF">METZ01_LOCUS320622</name>
</gene>
<feature type="compositionally biased region" description="Low complexity" evidence="1">
    <location>
        <begin position="10"/>
        <end position="20"/>
    </location>
</feature>